<reference evidence="1 2" key="1">
    <citation type="submission" date="2019-09" db="EMBL/GenBank/DDBJ databases">
        <title>Genome sequence of Rhodovastum atsumiense, a diverse member of the Acetobacteraceae family of non-sulfur purple photosynthetic bacteria.</title>
        <authorList>
            <person name="Meyer T."/>
            <person name="Kyndt J."/>
        </authorList>
    </citation>
    <scope>NUCLEOTIDE SEQUENCE [LARGE SCALE GENOMIC DNA]</scope>
    <source>
        <strain evidence="1 2">DSM 21279</strain>
    </source>
</reference>
<evidence type="ECO:0000313" key="1">
    <source>
        <dbReference type="EMBL" id="KAA5611843.1"/>
    </source>
</evidence>
<accession>A0A5M6IU44</accession>
<name>A0A5M6IU44_9PROT</name>
<dbReference type="OrthoDB" id="9810432at2"/>
<organism evidence="1 2">
    <name type="scientific">Rhodovastum atsumiense</name>
    <dbReference type="NCBI Taxonomy" id="504468"/>
    <lineage>
        <taxon>Bacteria</taxon>
        <taxon>Pseudomonadati</taxon>
        <taxon>Pseudomonadota</taxon>
        <taxon>Alphaproteobacteria</taxon>
        <taxon>Acetobacterales</taxon>
        <taxon>Acetobacteraceae</taxon>
        <taxon>Rhodovastum</taxon>
    </lineage>
</organism>
<proteinExistence type="predicted"/>
<evidence type="ECO:0000313" key="2">
    <source>
        <dbReference type="Proteomes" id="UP000325255"/>
    </source>
</evidence>
<protein>
    <submittedName>
        <fullName evidence="1">Uncharacterized protein</fullName>
    </submittedName>
</protein>
<dbReference type="EMBL" id="VWPK01000017">
    <property type="protein sequence ID" value="KAA5611843.1"/>
    <property type="molecule type" value="Genomic_DNA"/>
</dbReference>
<gene>
    <name evidence="1" type="ORF">F1189_12465</name>
</gene>
<comment type="caution">
    <text evidence="1">The sequence shown here is derived from an EMBL/GenBank/DDBJ whole genome shotgun (WGS) entry which is preliminary data.</text>
</comment>
<dbReference type="AlphaFoldDB" id="A0A5M6IU44"/>
<dbReference type="RefSeq" id="WP_150041088.1">
    <property type="nucleotide sequence ID" value="NZ_OW485605.1"/>
</dbReference>
<dbReference type="Proteomes" id="UP000325255">
    <property type="component" value="Unassembled WGS sequence"/>
</dbReference>
<sequence length="90" mass="10029">MIGGKVIEVRREGEVARVWCVDGWDELAIHVVAEADLPAPSDTVWWQGRAAYWTDAARTFADRRLDRRGYSFDPRNALGAHDARTNGGSS</sequence>
<keyword evidence="2" id="KW-1185">Reference proteome</keyword>